<feature type="region of interest" description="Disordered" evidence="1">
    <location>
        <begin position="522"/>
        <end position="545"/>
    </location>
</feature>
<protein>
    <submittedName>
        <fullName evidence="2">Uncharacterized protein</fullName>
    </submittedName>
</protein>
<organism evidence="2 3">
    <name type="scientific">Litorihabitans aurantiacus</name>
    <dbReference type="NCBI Taxonomy" id="1930061"/>
    <lineage>
        <taxon>Bacteria</taxon>
        <taxon>Bacillati</taxon>
        <taxon>Actinomycetota</taxon>
        <taxon>Actinomycetes</taxon>
        <taxon>Micrococcales</taxon>
        <taxon>Beutenbergiaceae</taxon>
        <taxon>Litorihabitans</taxon>
    </lineage>
</organism>
<dbReference type="RefSeq" id="WP_284251139.1">
    <property type="nucleotide sequence ID" value="NZ_BSUM01000001.1"/>
</dbReference>
<dbReference type="AlphaFoldDB" id="A0AA37XFN8"/>
<accession>A0AA37XFN8</accession>
<feature type="compositionally biased region" description="Low complexity" evidence="1">
    <location>
        <begin position="52"/>
        <end position="62"/>
    </location>
</feature>
<dbReference type="EMBL" id="BSUM01000001">
    <property type="protein sequence ID" value="GMA32447.1"/>
    <property type="molecule type" value="Genomic_DNA"/>
</dbReference>
<feature type="region of interest" description="Disordered" evidence="1">
    <location>
        <begin position="246"/>
        <end position="305"/>
    </location>
</feature>
<dbReference type="Proteomes" id="UP001157161">
    <property type="component" value="Unassembled WGS sequence"/>
</dbReference>
<feature type="region of interest" description="Disordered" evidence="1">
    <location>
        <begin position="433"/>
        <end position="466"/>
    </location>
</feature>
<evidence type="ECO:0000313" key="2">
    <source>
        <dbReference type="EMBL" id="GMA32447.1"/>
    </source>
</evidence>
<evidence type="ECO:0000313" key="3">
    <source>
        <dbReference type="Proteomes" id="UP001157161"/>
    </source>
</evidence>
<feature type="region of interest" description="Disordered" evidence="1">
    <location>
        <begin position="121"/>
        <end position="234"/>
    </location>
</feature>
<reference evidence="2" key="1">
    <citation type="journal article" date="2014" name="Int. J. Syst. Evol. Microbiol.">
        <title>Complete genome sequence of Corynebacterium casei LMG S-19264T (=DSM 44701T), isolated from a smear-ripened cheese.</title>
        <authorList>
            <consortium name="US DOE Joint Genome Institute (JGI-PGF)"/>
            <person name="Walter F."/>
            <person name="Albersmeier A."/>
            <person name="Kalinowski J."/>
            <person name="Ruckert C."/>
        </authorList>
    </citation>
    <scope>NUCLEOTIDE SEQUENCE</scope>
    <source>
        <strain evidence="2">NBRC 112290</strain>
    </source>
</reference>
<name>A0AA37XFN8_9MICO</name>
<keyword evidence="3" id="KW-1185">Reference proteome</keyword>
<gene>
    <name evidence="2" type="ORF">GCM10025875_24390</name>
</gene>
<feature type="compositionally biased region" description="Acidic residues" evidence="1">
    <location>
        <begin position="172"/>
        <end position="184"/>
    </location>
</feature>
<feature type="compositionally biased region" description="Low complexity" evidence="1">
    <location>
        <begin position="282"/>
        <end position="291"/>
    </location>
</feature>
<feature type="compositionally biased region" description="Basic and acidic residues" evidence="1">
    <location>
        <begin position="203"/>
        <end position="234"/>
    </location>
</feature>
<feature type="region of interest" description="Disordered" evidence="1">
    <location>
        <begin position="52"/>
        <end position="85"/>
    </location>
</feature>
<evidence type="ECO:0000256" key="1">
    <source>
        <dbReference type="SAM" id="MobiDB-lite"/>
    </source>
</evidence>
<proteinExistence type="predicted"/>
<feature type="compositionally biased region" description="Pro residues" evidence="1">
    <location>
        <begin position="63"/>
        <end position="73"/>
    </location>
</feature>
<reference evidence="2" key="2">
    <citation type="submission" date="2023-02" db="EMBL/GenBank/DDBJ databases">
        <authorList>
            <person name="Sun Q."/>
            <person name="Mori K."/>
        </authorList>
    </citation>
    <scope>NUCLEOTIDE SEQUENCE</scope>
    <source>
        <strain evidence="2">NBRC 112290</strain>
    </source>
</reference>
<comment type="caution">
    <text evidence="2">The sequence shown here is derived from an EMBL/GenBank/DDBJ whole genome shotgun (WGS) entry which is preliminary data.</text>
</comment>
<sequence length="545" mass="54532">MSLLARAETVARAVRDAAGATSVEVVLHRPEVSLGVPVLEVEVRIERPLPSAAAPTPVVPAATPEPAPAPAPSPSRSGTDFDAVLDGRGGAASVVPGTLAGITGGALSAGSAGGAPAAPAVAASAARTPDQGATVRTPHPGAADEPEDLGPEDLEPDDGAPEDVGPEAAEPAGDDGDDAVDDAQPDGGWGVTSSTAAAAPDVVQEHPSEHVADEPVHVEPEPDESRADGAADERPLVEPDLVPLGATLVAGGGGVPVSPGEPASEPEPPANATDGDDEPDGADAAAAAPAPAVAPQPRRPSAEAPLPARLVLSSRGDAARADLAGALRELRAAAGLDVGDVSPLARTSTAGGDLHSAVVAVTTTLGPRELTSFLEGLRAVRDGVDAEILTVGDLVGVHDDVELPCREPPRARPCSSRGRTSTRRRSCRAWAAAPSSCSPRPRPTARPCAGSPSTGSSDGAGGADLMDRTRPSTLAVLAVVAGCVTVLAVRWADRAGWLVPAAPSRSCCCSPSPRWCSSSADACGASSPGARRWTPWPPPASRRWR</sequence>
<feature type="compositionally biased region" description="Pro residues" evidence="1">
    <location>
        <begin position="535"/>
        <end position="545"/>
    </location>
</feature>
<feature type="compositionally biased region" description="Low complexity" evidence="1">
    <location>
        <begin position="433"/>
        <end position="457"/>
    </location>
</feature>
<feature type="compositionally biased region" description="Acidic residues" evidence="1">
    <location>
        <begin position="144"/>
        <end position="165"/>
    </location>
</feature>